<evidence type="ECO:0000313" key="2">
    <source>
        <dbReference type="Proteomes" id="UP000073816"/>
    </source>
</evidence>
<gene>
    <name evidence="1" type="ORF">AO498_10790</name>
</gene>
<sequence>MILNSIGGKLLGLFLGILISMPAFTQSGNPPIPVEWMINGRQANFQLVLKRSFTPTSKFDLLSIAVFTENLNEDKLGENAVIPVQINYNLGKKGFAISAGSEYNGMVGLTPLIGAQHVFANRKILALTVFSWFLNSSQDAKILGLYEFKPMISEKWALYTRLQFMYNRGFSEGVHNRSFLNLRAGLKKGPLGFGLGYNIDRYGPISLERANLGVFTRWEF</sequence>
<dbReference type="RefSeq" id="WP_067547240.1">
    <property type="nucleotide sequence ID" value="NZ_CP012836.1"/>
</dbReference>
<dbReference type="EMBL" id="CP012836">
    <property type="protein sequence ID" value="AMQ56917.1"/>
    <property type="molecule type" value="Genomic_DNA"/>
</dbReference>
<proteinExistence type="predicted"/>
<evidence type="ECO:0000313" key="1">
    <source>
        <dbReference type="EMBL" id="AMQ56917.1"/>
    </source>
</evidence>
<reference evidence="1 2" key="2">
    <citation type="journal article" date="2016" name="Genome Announc.">
        <title>Complete Genome Sequence of Algoriphagus sp. Strain M8-2, Isolated from a Brackish Lake.</title>
        <authorList>
            <person name="Muraguchi Y."/>
            <person name="Kushimoto K."/>
            <person name="Ohtsubo Y."/>
            <person name="Suzuki T."/>
            <person name="Dohra H."/>
            <person name="Kimbara K."/>
            <person name="Shintani M."/>
        </authorList>
    </citation>
    <scope>NUCLEOTIDE SEQUENCE [LARGE SCALE GENOMIC DNA]</scope>
    <source>
        <strain evidence="1 2">M8-2</strain>
    </source>
</reference>
<dbReference type="PATRIC" id="fig|1727163.4.peg.2253"/>
<dbReference type="Proteomes" id="UP000073816">
    <property type="component" value="Chromosome"/>
</dbReference>
<keyword evidence="2" id="KW-1185">Reference proteome</keyword>
<name>A0A142EP62_9BACT</name>
<reference evidence="2" key="1">
    <citation type="submission" date="2015-09" db="EMBL/GenBank/DDBJ databases">
        <title>Complete sequence of Algoriphagus sp. M8-2.</title>
        <authorList>
            <person name="Shintani M."/>
        </authorList>
    </citation>
    <scope>NUCLEOTIDE SEQUENCE [LARGE SCALE GENOMIC DNA]</scope>
    <source>
        <strain evidence="2">M8-2</strain>
    </source>
</reference>
<accession>A0A142EP62</accession>
<dbReference type="OrthoDB" id="675324at2"/>
<organism evidence="1 2">
    <name type="scientific">Algoriphagus sanaruensis</name>
    <dbReference type="NCBI Taxonomy" id="1727163"/>
    <lineage>
        <taxon>Bacteria</taxon>
        <taxon>Pseudomonadati</taxon>
        <taxon>Bacteroidota</taxon>
        <taxon>Cytophagia</taxon>
        <taxon>Cytophagales</taxon>
        <taxon>Cyclobacteriaceae</taxon>
        <taxon>Algoriphagus</taxon>
    </lineage>
</organism>
<protein>
    <submittedName>
        <fullName evidence="1">Uncharacterized protein</fullName>
    </submittedName>
</protein>
<dbReference type="AlphaFoldDB" id="A0A142EP62"/>
<dbReference type="KEGG" id="alm:AO498_10790"/>